<dbReference type="InterPro" id="IPR008226">
    <property type="entry name" value="Mini3_fam"/>
</dbReference>
<comment type="subunit">
    <text evidence="6">Homodimer.</text>
</comment>
<dbReference type="RefSeq" id="WP_128674709.1">
    <property type="nucleotide sequence ID" value="NZ_RRCO01000005.1"/>
</dbReference>
<dbReference type="AlphaFoldDB" id="A0A3P3QUQ9"/>
<comment type="function">
    <text evidence="6">Involved in correct processing of both the 5' and 3' ends of 23S rRNA precursor. Processes 30S rRNA precursor transcript even in absence of ribonuclease 3 (Rnc); Rnc processes 30S rRNA into smaller rRNA precursors.</text>
</comment>
<keyword evidence="6" id="KW-0460">Magnesium</keyword>
<gene>
    <name evidence="6" type="primary">mrnC</name>
    <name evidence="8" type="ORF">EHV10_11175</name>
</gene>
<dbReference type="Gene3D" id="1.10.1520.10">
    <property type="entry name" value="Ribonuclease III domain"/>
    <property type="match status" value="1"/>
</dbReference>
<comment type="similarity">
    <text evidence="6">Belongs to the MrnC RNase family.</text>
</comment>
<dbReference type="GO" id="GO:0004525">
    <property type="term" value="F:ribonuclease III activity"/>
    <property type="evidence" value="ECO:0007669"/>
    <property type="project" value="InterPro"/>
</dbReference>
<keyword evidence="4 6" id="KW-0255">Endonuclease</keyword>
<keyword evidence="9" id="KW-1185">Reference proteome</keyword>
<reference evidence="8 9" key="1">
    <citation type="submission" date="2018-11" db="EMBL/GenBank/DDBJ databases">
        <title>Genome sequencing of Lachnoanaerobaculum sp. KCOM 2030 (= ChDC B114).</title>
        <authorList>
            <person name="Kook J.-K."/>
            <person name="Park S.-N."/>
            <person name="Lim Y.K."/>
        </authorList>
    </citation>
    <scope>NUCLEOTIDE SEQUENCE [LARGE SCALE GENOMIC DNA]</scope>
    <source>
        <strain evidence="8 9">KCOM 2030</strain>
    </source>
</reference>
<dbReference type="PANTHER" id="PTHR34276:SF1">
    <property type="entry name" value="MINI-RIBONUCLEASE 3"/>
    <property type="match status" value="1"/>
</dbReference>
<keyword evidence="1 6" id="KW-0690">Ribosome biogenesis</keyword>
<evidence type="ECO:0000256" key="3">
    <source>
        <dbReference type="ARBA" id="ARBA00022722"/>
    </source>
</evidence>
<name>A0A3P3QUQ9_9FIRM</name>
<keyword evidence="6" id="KW-0694">RNA-binding</keyword>
<comment type="subcellular location">
    <subcellularLocation>
        <location evidence="6">Cytoplasm</location>
    </subcellularLocation>
</comment>
<sequence>MEEILDYLLKPFNVEKRDAKEFSPLVLAYIGDAVYELIIRSILVSGGNRPVNKLNKDATSLVKAGAQAQIIKLISDELSEEEFTIFKRGRNSSPHTMAKNASMTDYKYATGFESLIGFLYLDNRFDRALELVKIGLDRFLENNDIGVKII</sequence>
<dbReference type="EC" id="3.1.26.-" evidence="6"/>
<evidence type="ECO:0000259" key="7">
    <source>
        <dbReference type="Pfam" id="PF00636"/>
    </source>
</evidence>
<feature type="domain" description="RNase III" evidence="7">
    <location>
        <begin position="26"/>
        <end position="123"/>
    </location>
</feature>
<dbReference type="Pfam" id="PF00636">
    <property type="entry name" value="Ribonuclease_3"/>
    <property type="match status" value="1"/>
</dbReference>
<dbReference type="GO" id="GO:0006364">
    <property type="term" value="P:rRNA processing"/>
    <property type="evidence" value="ECO:0007669"/>
    <property type="project" value="UniProtKB-UniRule"/>
</dbReference>
<dbReference type="PIRSF" id="PIRSF005520">
    <property type="entry name" value="UCP005520"/>
    <property type="match status" value="1"/>
</dbReference>
<dbReference type="Proteomes" id="UP000272490">
    <property type="component" value="Unassembled WGS sequence"/>
</dbReference>
<dbReference type="CDD" id="cd00593">
    <property type="entry name" value="RIBOc"/>
    <property type="match status" value="1"/>
</dbReference>
<evidence type="ECO:0000313" key="8">
    <source>
        <dbReference type="EMBL" id="RRJ24825.1"/>
    </source>
</evidence>
<dbReference type="InterPro" id="IPR000999">
    <property type="entry name" value="RNase_III_dom"/>
</dbReference>
<dbReference type="SUPFAM" id="SSF69065">
    <property type="entry name" value="RNase III domain-like"/>
    <property type="match status" value="1"/>
</dbReference>
<evidence type="ECO:0000256" key="6">
    <source>
        <dbReference type="HAMAP-Rule" id="MF_01468"/>
    </source>
</evidence>
<organism evidence="8 9">
    <name type="scientific">Lachnoanaerobaculum gingivalis</name>
    <dbReference type="NCBI Taxonomy" id="2490855"/>
    <lineage>
        <taxon>Bacteria</taxon>
        <taxon>Bacillati</taxon>
        <taxon>Bacillota</taxon>
        <taxon>Clostridia</taxon>
        <taxon>Lachnospirales</taxon>
        <taxon>Lachnospiraceae</taxon>
        <taxon>Lachnoanaerobaculum</taxon>
    </lineage>
</organism>
<dbReference type="EMBL" id="RRCO01000005">
    <property type="protein sequence ID" value="RRJ24825.1"/>
    <property type="molecule type" value="Genomic_DNA"/>
</dbReference>
<dbReference type="GO" id="GO:0005737">
    <property type="term" value="C:cytoplasm"/>
    <property type="evidence" value="ECO:0007669"/>
    <property type="project" value="UniProtKB-SubCell"/>
</dbReference>
<dbReference type="HAMAP" id="MF_01468">
    <property type="entry name" value="RNase_Mini_III"/>
    <property type="match status" value="1"/>
</dbReference>
<dbReference type="GO" id="GO:0019843">
    <property type="term" value="F:rRNA binding"/>
    <property type="evidence" value="ECO:0007669"/>
    <property type="project" value="UniProtKB-UniRule"/>
</dbReference>
<evidence type="ECO:0000256" key="2">
    <source>
        <dbReference type="ARBA" id="ARBA00022552"/>
    </source>
</evidence>
<keyword evidence="2 6" id="KW-0698">rRNA processing</keyword>
<evidence type="ECO:0000256" key="1">
    <source>
        <dbReference type="ARBA" id="ARBA00022517"/>
    </source>
</evidence>
<keyword evidence="6" id="KW-0963">Cytoplasm</keyword>
<comment type="caution">
    <text evidence="8">The sequence shown here is derived from an EMBL/GenBank/DDBJ whole genome shotgun (WGS) entry which is preliminary data.</text>
</comment>
<keyword evidence="6" id="KW-0699">rRNA-binding</keyword>
<accession>A0A3P3QUQ9</accession>
<keyword evidence="5 6" id="KW-0378">Hydrolase</keyword>
<protein>
    <recommendedName>
        <fullName evidence="6">Mini-ribonuclease 3</fullName>
        <shortName evidence="6">Mini-3</shortName>
        <shortName evidence="6">Mini-RNase 3</shortName>
        <ecNumber evidence="6">3.1.26.-</ecNumber>
    </recommendedName>
    <alternativeName>
        <fullName evidence="6">Mini-RNase III</fullName>
        <shortName evidence="6">Mini-III</shortName>
    </alternativeName>
</protein>
<comment type="cofactor">
    <cofactor evidence="6">
        <name>Mg(2+)</name>
        <dbReference type="ChEBI" id="CHEBI:18420"/>
    </cofactor>
</comment>
<feature type="active site" evidence="6">
    <location>
        <position position="32"/>
    </location>
</feature>
<keyword evidence="3 6" id="KW-0540">Nuclease</keyword>
<evidence type="ECO:0000256" key="4">
    <source>
        <dbReference type="ARBA" id="ARBA00022759"/>
    </source>
</evidence>
<proteinExistence type="inferred from homology"/>
<dbReference type="PANTHER" id="PTHR34276">
    <property type="entry name" value="MINI-RIBONUCLEASE 3"/>
    <property type="match status" value="1"/>
</dbReference>
<dbReference type="OrthoDB" id="46571at2"/>
<evidence type="ECO:0000313" key="9">
    <source>
        <dbReference type="Proteomes" id="UP000272490"/>
    </source>
</evidence>
<evidence type="ECO:0000256" key="5">
    <source>
        <dbReference type="ARBA" id="ARBA00022801"/>
    </source>
</evidence>
<dbReference type="InterPro" id="IPR036389">
    <property type="entry name" value="RNase_III_sf"/>
</dbReference>